<feature type="compositionally biased region" description="Polar residues" evidence="1">
    <location>
        <begin position="32"/>
        <end position="48"/>
    </location>
</feature>
<evidence type="ECO:0000256" key="1">
    <source>
        <dbReference type="SAM" id="MobiDB-lite"/>
    </source>
</evidence>
<organism evidence="3 4">
    <name type="scientific">Allomyces macrogynus (strain ATCC 38327)</name>
    <name type="common">Allomyces javanicus var. macrogynus</name>
    <dbReference type="NCBI Taxonomy" id="578462"/>
    <lineage>
        <taxon>Eukaryota</taxon>
        <taxon>Fungi</taxon>
        <taxon>Fungi incertae sedis</taxon>
        <taxon>Blastocladiomycota</taxon>
        <taxon>Blastocladiomycetes</taxon>
        <taxon>Blastocladiales</taxon>
        <taxon>Blastocladiaceae</taxon>
        <taxon>Allomyces</taxon>
    </lineage>
</organism>
<keyword evidence="2" id="KW-0812">Transmembrane</keyword>
<accession>A0A0L0T581</accession>
<proteinExistence type="predicted"/>
<feature type="compositionally biased region" description="Pro residues" evidence="1">
    <location>
        <begin position="7"/>
        <end position="31"/>
    </location>
</feature>
<dbReference type="EMBL" id="GG745363">
    <property type="protein sequence ID" value="KNE69905.1"/>
    <property type="molecule type" value="Genomic_DNA"/>
</dbReference>
<dbReference type="VEuPathDB" id="FungiDB:AMAG_14753"/>
<dbReference type="OrthoDB" id="10386260at2759"/>
<keyword evidence="2" id="KW-1133">Transmembrane helix</keyword>
<reference evidence="4" key="2">
    <citation type="submission" date="2009-11" db="EMBL/GenBank/DDBJ databases">
        <title>The Genome Sequence of Allomyces macrogynus strain ATCC 38327.</title>
        <authorList>
            <consortium name="The Broad Institute Genome Sequencing Platform"/>
            <person name="Russ C."/>
            <person name="Cuomo C."/>
            <person name="Shea T."/>
            <person name="Young S.K."/>
            <person name="Zeng Q."/>
            <person name="Koehrsen M."/>
            <person name="Haas B."/>
            <person name="Borodovsky M."/>
            <person name="Guigo R."/>
            <person name="Alvarado L."/>
            <person name="Berlin A."/>
            <person name="Borenstein D."/>
            <person name="Chen Z."/>
            <person name="Engels R."/>
            <person name="Freedman E."/>
            <person name="Gellesch M."/>
            <person name="Goldberg J."/>
            <person name="Griggs A."/>
            <person name="Gujja S."/>
            <person name="Heiman D."/>
            <person name="Hepburn T."/>
            <person name="Howarth C."/>
            <person name="Jen D."/>
            <person name="Larson L."/>
            <person name="Lewis B."/>
            <person name="Mehta T."/>
            <person name="Park D."/>
            <person name="Pearson M."/>
            <person name="Roberts A."/>
            <person name="Saif S."/>
            <person name="Shenoy N."/>
            <person name="Sisk P."/>
            <person name="Stolte C."/>
            <person name="Sykes S."/>
            <person name="Walk T."/>
            <person name="White J."/>
            <person name="Yandava C."/>
            <person name="Burger G."/>
            <person name="Gray M.W."/>
            <person name="Holland P.W.H."/>
            <person name="King N."/>
            <person name="Lang F.B.F."/>
            <person name="Roger A.J."/>
            <person name="Ruiz-Trillo I."/>
            <person name="Lander E."/>
            <person name="Nusbaum C."/>
        </authorList>
    </citation>
    <scope>NUCLEOTIDE SEQUENCE [LARGE SCALE GENOMIC DNA]</scope>
    <source>
        <strain evidence="4">ATCC 38327</strain>
    </source>
</reference>
<keyword evidence="4" id="KW-1185">Reference proteome</keyword>
<evidence type="ECO:0000256" key="2">
    <source>
        <dbReference type="SAM" id="Phobius"/>
    </source>
</evidence>
<dbReference type="Proteomes" id="UP000054350">
    <property type="component" value="Unassembled WGS sequence"/>
</dbReference>
<evidence type="ECO:0000313" key="3">
    <source>
        <dbReference type="EMBL" id="KNE69905.1"/>
    </source>
</evidence>
<reference evidence="3 4" key="1">
    <citation type="submission" date="2009-11" db="EMBL/GenBank/DDBJ databases">
        <title>Annotation of Allomyces macrogynus ATCC 38327.</title>
        <authorList>
            <consortium name="The Broad Institute Genome Sequencing Platform"/>
            <person name="Russ C."/>
            <person name="Cuomo C."/>
            <person name="Burger G."/>
            <person name="Gray M.W."/>
            <person name="Holland P.W.H."/>
            <person name="King N."/>
            <person name="Lang F.B.F."/>
            <person name="Roger A.J."/>
            <person name="Ruiz-Trillo I."/>
            <person name="Young S.K."/>
            <person name="Zeng Q."/>
            <person name="Gargeya S."/>
            <person name="Fitzgerald M."/>
            <person name="Haas B."/>
            <person name="Abouelleil A."/>
            <person name="Alvarado L."/>
            <person name="Arachchi H.M."/>
            <person name="Berlin A."/>
            <person name="Chapman S.B."/>
            <person name="Gearin G."/>
            <person name="Goldberg J."/>
            <person name="Griggs A."/>
            <person name="Gujja S."/>
            <person name="Hansen M."/>
            <person name="Heiman D."/>
            <person name="Howarth C."/>
            <person name="Larimer J."/>
            <person name="Lui A."/>
            <person name="MacDonald P.J.P."/>
            <person name="McCowen C."/>
            <person name="Montmayeur A."/>
            <person name="Murphy C."/>
            <person name="Neiman D."/>
            <person name="Pearson M."/>
            <person name="Priest M."/>
            <person name="Roberts A."/>
            <person name="Saif S."/>
            <person name="Shea T."/>
            <person name="Sisk P."/>
            <person name="Stolte C."/>
            <person name="Sykes S."/>
            <person name="Wortman J."/>
            <person name="Nusbaum C."/>
            <person name="Birren B."/>
        </authorList>
    </citation>
    <scope>NUCLEOTIDE SEQUENCE [LARGE SCALE GENOMIC DNA]</scope>
    <source>
        <strain evidence="3 4">ATCC 38327</strain>
    </source>
</reference>
<gene>
    <name evidence="3" type="ORF">AMAG_14753</name>
</gene>
<feature type="region of interest" description="Disordered" evidence="1">
    <location>
        <begin position="1"/>
        <end position="70"/>
    </location>
</feature>
<protein>
    <submittedName>
        <fullName evidence="3">Uncharacterized protein</fullName>
    </submittedName>
</protein>
<keyword evidence="2" id="KW-0472">Membrane</keyword>
<evidence type="ECO:0000313" key="4">
    <source>
        <dbReference type="Proteomes" id="UP000054350"/>
    </source>
</evidence>
<feature type="transmembrane region" description="Helical" evidence="2">
    <location>
        <begin position="231"/>
        <end position="253"/>
    </location>
</feature>
<feature type="compositionally biased region" description="Low complexity" evidence="1">
    <location>
        <begin position="49"/>
        <end position="66"/>
    </location>
</feature>
<name>A0A0L0T581_ALLM3</name>
<dbReference type="AlphaFoldDB" id="A0A0L0T581"/>
<sequence length="643" mass="68593">MTDGGSNPPPPAPNSPPPAPRGQLPSNPPTPQTDTNASRNNQPLQINGTATPQQTNTTAPAQNATQLADPASLKCSRRPVSGLNIADYSADVIVLSYPDAAFVGCVFTNVTSSGVSTTSWTCSSQTISSNSSCTGCNAALSEWTDPDSDKRARASEWWKPEGVLVMKPVKQTMADLGDGMLHGCLYENLNATKPMACSVVIVTDTTETNAALATKFSRCSHSTTTATTLDIGAFFGAAIAILLLSMGILALYLRRYRHRYSDPDSGSSTPSFFGVFRRFSDKKKRTSYADRLTNPTDFGNSEAFLLARTEIHAANGSALEPVHASFDSVPPTYTSDAGNAGPSNHGPPYLAIPAPSSAMPPYLLQDRSRGPAVASTALPRISDSESHFPSIARSYPTRLTAFLPESKFKLHGNRTVDEIPSLEPTTSNLLSCDSNQKMVDEWQAVFSATQLAVTAWLPTGTLSGRVAMTRPHSRAIAMSVVAQFIAGWLDYLVEDALAESMIQAYGRVAERVPLPVADSVVEVTMTALDKLDWTAVPIDRGASRAKMAAIFRTVAATWCRMRCADMTMAAYTALSKADFDGALMKDGATLTNSSSTDFEKLVVAACMFPGIVHRTFDGQPSLLSPVVVMTDVSTGLHNVLPAI</sequence>